<dbReference type="InterPro" id="IPR051932">
    <property type="entry name" value="Bact_StressResp_Reg"/>
</dbReference>
<dbReference type="Proteomes" id="UP000184111">
    <property type="component" value="Unassembled WGS sequence"/>
</dbReference>
<gene>
    <name evidence="3" type="ORF">SAMN05216499_110172</name>
</gene>
<dbReference type="SUPFAM" id="SSF52091">
    <property type="entry name" value="SpoIIaa-like"/>
    <property type="match status" value="1"/>
</dbReference>
<sequence>MSERVPVLRIGQVLLVSLQTDLDDQAVTLLQDDLGTRVVETGADGVVIDISAVEIVDSFVGRMLATIAAVARLLGARTVVVGMRPAVAITLVELGLSMGGVQTALTLEKGLRKLEPARPGVRGGALRAGAEASVETLPADADAVVREGAGTVDPAAGSGRQGVPPDIAAGW</sequence>
<protein>
    <submittedName>
        <fullName evidence="3">RsbT antagonist protein RsbS</fullName>
    </submittedName>
</protein>
<feature type="region of interest" description="Disordered" evidence="1">
    <location>
        <begin position="150"/>
        <end position="171"/>
    </location>
</feature>
<evidence type="ECO:0000313" key="3">
    <source>
        <dbReference type="EMBL" id="SHM36726.1"/>
    </source>
</evidence>
<evidence type="ECO:0000259" key="2">
    <source>
        <dbReference type="PROSITE" id="PS50801"/>
    </source>
</evidence>
<dbReference type="CDD" id="cd07041">
    <property type="entry name" value="STAS_RsbR_RsbS_like"/>
    <property type="match status" value="1"/>
</dbReference>
<reference evidence="3 4" key="1">
    <citation type="submission" date="2016-11" db="EMBL/GenBank/DDBJ databases">
        <authorList>
            <person name="Jaros S."/>
            <person name="Januszkiewicz K."/>
            <person name="Wedrychowicz H."/>
        </authorList>
    </citation>
    <scope>NUCLEOTIDE SEQUENCE [LARGE SCALE GENOMIC DNA]</scope>
    <source>
        <strain evidence="3 4">CGMCC 4.2025</strain>
    </source>
</reference>
<dbReference type="Gene3D" id="3.30.750.24">
    <property type="entry name" value="STAS domain"/>
    <property type="match status" value="1"/>
</dbReference>
<organism evidence="3 4">
    <name type="scientific">Actinacidiphila paucisporea</name>
    <dbReference type="NCBI Taxonomy" id="310782"/>
    <lineage>
        <taxon>Bacteria</taxon>
        <taxon>Bacillati</taxon>
        <taxon>Actinomycetota</taxon>
        <taxon>Actinomycetes</taxon>
        <taxon>Kitasatosporales</taxon>
        <taxon>Streptomycetaceae</taxon>
        <taxon>Actinacidiphila</taxon>
    </lineage>
</organism>
<feature type="domain" description="STAS" evidence="2">
    <location>
        <begin position="3"/>
        <end position="114"/>
    </location>
</feature>
<dbReference type="PANTHER" id="PTHR33745">
    <property type="entry name" value="RSBT ANTAGONIST PROTEIN RSBS-RELATED"/>
    <property type="match status" value="1"/>
</dbReference>
<name>A0A1M7I7E8_9ACTN</name>
<dbReference type="STRING" id="310782.SAMN05216499_110172"/>
<proteinExistence type="predicted"/>
<keyword evidence="4" id="KW-1185">Reference proteome</keyword>
<dbReference type="OrthoDB" id="9797171at2"/>
<dbReference type="AlphaFoldDB" id="A0A1M7I7E8"/>
<dbReference type="Pfam" id="PF01740">
    <property type="entry name" value="STAS"/>
    <property type="match status" value="1"/>
</dbReference>
<evidence type="ECO:0000256" key="1">
    <source>
        <dbReference type="SAM" id="MobiDB-lite"/>
    </source>
</evidence>
<evidence type="ECO:0000313" key="4">
    <source>
        <dbReference type="Proteomes" id="UP000184111"/>
    </source>
</evidence>
<dbReference type="EMBL" id="FRBI01000010">
    <property type="protein sequence ID" value="SHM36726.1"/>
    <property type="molecule type" value="Genomic_DNA"/>
</dbReference>
<dbReference type="InterPro" id="IPR036513">
    <property type="entry name" value="STAS_dom_sf"/>
</dbReference>
<dbReference type="PANTHER" id="PTHR33745:SF1">
    <property type="entry name" value="RSBT ANTAGONIST PROTEIN RSBS"/>
    <property type="match status" value="1"/>
</dbReference>
<accession>A0A1M7I7E8</accession>
<dbReference type="InterPro" id="IPR002645">
    <property type="entry name" value="STAS_dom"/>
</dbReference>
<dbReference type="PROSITE" id="PS50801">
    <property type="entry name" value="STAS"/>
    <property type="match status" value="1"/>
</dbReference>